<dbReference type="InterPro" id="IPR012935">
    <property type="entry name" value="NuBaID_N"/>
</dbReference>
<evidence type="ECO:0000259" key="9">
    <source>
        <dbReference type="Pfam" id="PF08600"/>
    </source>
</evidence>
<gene>
    <name evidence="10" type="ORF">ASIM_LOCUS12547</name>
</gene>
<dbReference type="GO" id="GO:0008270">
    <property type="term" value="F:zinc ion binding"/>
    <property type="evidence" value="ECO:0007669"/>
    <property type="project" value="UniProtKB-KW"/>
</dbReference>
<evidence type="ECO:0000256" key="1">
    <source>
        <dbReference type="ARBA" id="ARBA00004123"/>
    </source>
</evidence>
<dbReference type="InterPro" id="IPR013909">
    <property type="entry name" value="NuBaID_C"/>
</dbReference>
<proteinExistence type="predicted"/>
<evidence type="ECO:0000256" key="4">
    <source>
        <dbReference type="ARBA" id="ARBA00022833"/>
    </source>
</evidence>
<dbReference type="PANTHER" id="PTHR15835:SF6">
    <property type="entry name" value="ZINC FINGER C3HC-TYPE PROTEIN 1"/>
    <property type="match status" value="1"/>
</dbReference>
<reference evidence="12" key="1">
    <citation type="submission" date="2017-02" db="UniProtKB">
        <authorList>
            <consortium name="WormBaseParasite"/>
        </authorList>
    </citation>
    <scope>IDENTIFICATION</scope>
</reference>
<dbReference type="Proteomes" id="UP000267096">
    <property type="component" value="Unassembled WGS sequence"/>
</dbReference>
<organism evidence="12">
    <name type="scientific">Anisakis simplex</name>
    <name type="common">Herring worm</name>
    <dbReference type="NCBI Taxonomy" id="6269"/>
    <lineage>
        <taxon>Eukaryota</taxon>
        <taxon>Metazoa</taxon>
        <taxon>Ecdysozoa</taxon>
        <taxon>Nematoda</taxon>
        <taxon>Chromadorea</taxon>
        <taxon>Rhabditida</taxon>
        <taxon>Spirurina</taxon>
        <taxon>Ascaridomorpha</taxon>
        <taxon>Ascaridoidea</taxon>
        <taxon>Anisakidae</taxon>
        <taxon>Anisakis</taxon>
        <taxon>Anisakis simplex complex</taxon>
    </lineage>
</organism>
<comment type="function">
    <text evidence="6">Required for proper positioning of a substantial amount of TPR at the nuclear basket (NB) through interaction with TPR.</text>
</comment>
<feature type="region of interest" description="Disordered" evidence="7">
    <location>
        <begin position="1"/>
        <end position="33"/>
    </location>
</feature>
<evidence type="ECO:0000256" key="3">
    <source>
        <dbReference type="ARBA" id="ARBA00022771"/>
    </source>
</evidence>
<keyword evidence="11" id="KW-1185">Reference proteome</keyword>
<protein>
    <submittedName>
        <fullName evidence="12">C3HC-type domain-containing protein</fullName>
    </submittedName>
</protein>
<evidence type="ECO:0000256" key="5">
    <source>
        <dbReference type="ARBA" id="ARBA00023242"/>
    </source>
</evidence>
<accession>A0A0M3JXK1</accession>
<evidence type="ECO:0000313" key="11">
    <source>
        <dbReference type="Proteomes" id="UP000267096"/>
    </source>
</evidence>
<evidence type="ECO:0000256" key="7">
    <source>
        <dbReference type="SAM" id="MobiDB-lite"/>
    </source>
</evidence>
<feature type="compositionally biased region" description="Polar residues" evidence="7">
    <location>
        <begin position="1"/>
        <end position="13"/>
    </location>
</feature>
<dbReference type="PANTHER" id="PTHR15835">
    <property type="entry name" value="NUCLEAR-INTERACTING PARTNER OF ALK"/>
    <property type="match status" value="1"/>
</dbReference>
<feature type="compositionally biased region" description="Basic and acidic residues" evidence="7">
    <location>
        <begin position="21"/>
        <end position="33"/>
    </location>
</feature>
<keyword evidence="4" id="KW-0862">Zinc</keyword>
<reference evidence="10 11" key="2">
    <citation type="submission" date="2018-11" db="EMBL/GenBank/DDBJ databases">
        <authorList>
            <consortium name="Pathogen Informatics"/>
        </authorList>
    </citation>
    <scope>NUCLEOTIDE SEQUENCE [LARGE SCALE GENOMIC DNA]</scope>
</reference>
<feature type="domain" description="C3HC-type" evidence="8">
    <location>
        <begin position="81"/>
        <end position="139"/>
    </location>
</feature>
<dbReference type="GO" id="GO:0005634">
    <property type="term" value="C:nucleus"/>
    <property type="evidence" value="ECO:0007669"/>
    <property type="project" value="UniProtKB-SubCell"/>
</dbReference>
<dbReference type="OrthoDB" id="5796783at2759"/>
<feature type="domain" description="NuBaID C-terminal" evidence="9">
    <location>
        <begin position="187"/>
        <end position="241"/>
    </location>
</feature>
<evidence type="ECO:0000259" key="8">
    <source>
        <dbReference type="Pfam" id="PF07967"/>
    </source>
</evidence>
<keyword evidence="2" id="KW-0479">Metal-binding</keyword>
<dbReference type="Pfam" id="PF07967">
    <property type="entry name" value="zf-C3HC"/>
    <property type="match status" value="1"/>
</dbReference>
<evidence type="ECO:0000256" key="2">
    <source>
        <dbReference type="ARBA" id="ARBA00022723"/>
    </source>
</evidence>
<keyword evidence="5" id="KW-0539">Nucleus</keyword>
<keyword evidence="3" id="KW-0863">Zinc-finger</keyword>
<comment type="subcellular location">
    <subcellularLocation>
        <location evidence="1">Nucleus</location>
    </subcellularLocation>
</comment>
<dbReference type="AlphaFoldDB" id="A0A0M3JXK1"/>
<dbReference type="WBParaSite" id="ASIM_0001308101-mRNA-1">
    <property type="protein sequence ID" value="ASIM_0001308101-mRNA-1"/>
    <property type="gene ID" value="ASIM_0001308101"/>
</dbReference>
<name>A0A0M3JXK1_ANISI</name>
<evidence type="ECO:0000313" key="12">
    <source>
        <dbReference type="WBParaSite" id="ASIM_0001308101-mRNA-1"/>
    </source>
</evidence>
<sequence length="283" mass="32364">MIETSSAGPSTNGQQQQQQHQNDEAQEDHQSKRLRRTIELKRRATELLENAVQHTAITMKKARLSCPQKLSPDIVIKPTPNLKQRLLSFNLHNWSAKPKEISVQRFAQHGWSCVSPNLLYCAVCGAYLSAQLPSLTDVDDCAVFRAALLSKKMEENLNLKDVNIKHLTATDQVRKKFGISDQKIADLVCCGWMKSEKVRDAIECDYCAHTLGLWMYRKQNELDVEQAHYNWCQYTSFSNNCEPVWLSRLHLINDEALSSKKTSVQYEMITKRQLLDETIAAVN</sequence>
<dbReference type="EMBL" id="UYRR01031208">
    <property type="protein sequence ID" value="VDK47625.1"/>
    <property type="molecule type" value="Genomic_DNA"/>
</dbReference>
<evidence type="ECO:0000313" key="10">
    <source>
        <dbReference type="EMBL" id="VDK47625.1"/>
    </source>
</evidence>
<dbReference type="Pfam" id="PF08600">
    <property type="entry name" value="NuBaID_C"/>
    <property type="match status" value="1"/>
</dbReference>
<evidence type="ECO:0000256" key="6">
    <source>
        <dbReference type="ARBA" id="ARBA00044931"/>
    </source>
</evidence>